<reference evidence="1 2" key="1">
    <citation type="submission" date="2019-08" db="EMBL/GenBank/DDBJ databases">
        <title>In-depth cultivation of the pig gut microbiome towards novel bacterial diversity and tailored functional studies.</title>
        <authorList>
            <person name="Wylensek D."/>
            <person name="Hitch T.C.A."/>
            <person name="Clavel T."/>
        </authorList>
    </citation>
    <scope>NUCLEOTIDE SEQUENCE [LARGE SCALE GENOMIC DNA]</scope>
    <source>
        <strain evidence="1 2">WCA-380-WT-3A</strain>
    </source>
</reference>
<dbReference type="Proteomes" id="UP000466104">
    <property type="component" value="Unassembled WGS sequence"/>
</dbReference>
<dbReference type="EMBL" id="VUMG01000002">
    <property type="protein sequence ID" value="MSS45318.1"/>
    <property type="molecule type" value="Genomic_DNA"/>
</dbReference>
<comment type="caution">
    <text evidence="1">The sequence shown here is derived from an EMBL/GenBank/DDBJ whole genome shotgun (WGS) entry which is preliminary data.</text>
</comment>
<name>A0A7K0J6C8_9ACTN</name>
<dbReference type="RefSeq" id="WP_154562456.1">
    <property type="nucleotide sequence ID" value="NZ_VUMG01000002.1"/>
</dbReference>
<organism evidence="1 2">
    <name type="scientific">Cutibacterium porci</name>
    <dbReference type="NCBI Taxonomy" id="2605781"/>
    <lineage>
        <taxon>Bacteria</taxon>
        <taxon>Bacillati</taxon>
        <taxon>Actinomycetota</taxon>
        <taxon>Actinomycetes</taxon>
        <taxon>Propionibacteriales</taxon>
        <taxon>Propionibacteriaceae</taxon>
        <taxon>Cutibacterium</taxon>
    </lineage>
</organism>
<protein>
    <submittedName>
        <fullName evidence="1">Uncharacterized protein</fullName>
    </submittedName>
</protein>
<proteinExistence type="predicted"/>
<sequence length="152" mass="17082">MTGARKAVRLDPAQASRALEESIEWERGGCATTTRRQIWVHTIDGDAMYIHVPRVAYAAAHDWTSAPGKLTRTCGRPQCVAPSHLEIIAPKAADRPPADLDRIAYLRRRGWGWRRISKDTGWSAADVAAIPHVRRIHEPLKKDAAEYIERIQ</sequence>
<gene>
    <name evidence="1" type="ORF">FYJ43_04500</name>
</gene>
<dbReference type="AlphaFoldDB" id="A0A7K0J6C8"/>
<evidence type="ECO:0000313" key="2">
    <source>
        <dbReference type="Proteomes" id="UP000466104"/>
    </source>
</evidence>
<evidence type="ECO:0000313" key="1">
    <source>
        <dbReference type="EMBL" id="MSS45318.1"/>
    </source>
</evidence>
<accession>A0A7K0J6C8</accession>
<keyword evidence="2" id="KW-1185">Reference proteome</keyword>